<sequence length="206" mass="23389">MCNYNLKNDLSIKELALPIRTVNALNRAQITTLQQLQMLSIQELIQIRGIGEIGLQTLLSACEKYSIHIPSKPAFSHSSFIKLLSHKTIILFQKVNISTLEDVPLHSTEELVQWCEGNIFRAAKIYKELKSAGIATHSSGSPFLFEVPSFPAVSVSSLLWHGIYRIDQFLSMTEKELYHVRNLGKKRIDELLELKKEYSTQSFINA</sequence>
<dbReference type="AlphaFoldDB" id="A0A9D1EED8"/>
<protein>
    <recommendedName>
        <fullName evidence="1">RNA polymerase alpha subunit C-terminal domain-containing protein</fullName>
    </recommendedName>
</protein>
<evidence type="ECO:0000313" key="2">
    <source>
        <dbReference type="EMBL" id="HIR88882.1"/>
    </source>
</evidence>
<name>A0A9D1EED8_9FIRM</name>
<dbReference type="Proteomes" id="UP000824201">
    <property type="component" value="Unassembled WGS sequence"/>
</dbReference>
<accession>A0A9D1EED8</accession>
<dbReference type="InterPro" id="IPR011260">
    <property type="entry name" value="RNAP_asu_C"/>
</dbReference>
<evidence type="ECO:0000313" key="3">
    <source>
        <dbReference type="Proteomes" id="UP000824201"/>
    </source>
</evidence>
<dbReference type="EMBL" id="DVHN01000101">
    <property type="protein sequence ID" value="HIR88882.1"/>
    <property type="molecule type" value="Genomic_DNA"/>
</dbReference>
<dbReference type="GO" id="GO:0003899">
    <property type="term" value="F:DNA-directed RNA polymerase activity"/>
    <property type="evidence" value="ECO:0007669"/>
    <property type="project" value="InterPro"/>
</dbReference>
<gene>
    <name evidence="2" type="ORF">IAC96_08045</name>
</gene>
<evidence type="ECO:0000259" key="1">
    <source>
        <dbReference type="Pfam" id="PF03118"/>
    </source>
</evidence>
<dbReference type="SUPFAM" id="SSF47789">
    <property type="entry name" value="C-terminal domain of RNA polymerase alpha subunit"/>
    <property type="match status" value="2"/>
</dbReference>
<dbReference type="Pfam" id="PF03118">
    <property type="entry name" value="RNA_pol_A_CTD"/>
    <property type="match status" value="1"/>
</dbReference>
<dbReference type="Gene3D" id="1.10.150.20">
    <property type="entry name" value="5' to 3' exonuclease, C-terminal subdomain"/>
    <property type="match status" value="2"/>
</dbReference>
<organism evidence="2 3">
    <name type="scientific">Candidatus Fimimorpha faecalis</name>
    <dbReference type="NCBI Taxonomy" id="2840824"/>
    <lineage>
        <taxon>Bacteria</taxon>
        <taxon>Bacillati</taxon>
        <taxon>Bacillota</taxon>
        <taxon>Clostridia</taxon>
        <taxon>Eubacteriales</taxon>
        <taxon>Candidatus Fimimorpha</taxon>
    </lineage>
</organism>
<proteinExistence type="predicted"/>
<comment type="caution">
    <text evidence="2">The sequence shown here is derived from an EMBL/GenBank/DDBJ whole genome shotgun (WGS) entry which is preliminary data.</text>
</comment>
<reference evidence="2" key="2">
    <citation type="journal article" date="2021" name="PeerJ">
        <title>Extensive microbial diversity within the chicken gut microbiome revealed by metagenomics and culture.</title>
        <authorList>
            <person name="Gilroy R."/>
            <person name="Ravi A."/>
            <person name="Getino M."/>
            <person name="Pursley I."/>
            <person name="Horton D.L."/>
            <person name="Alikhan N.F."/>
            <person name="Baker D."/>
            <person name="Gharbi K."/>
            <person name="Hall N."/>
            <person name="Watson M."/>
            <person name="Adriaenssens E.M."/>
            <person name="Foster-Nyarko E."/>
            <person name="Jarju S."/>
            <person name="Secka A."/>
            <person name="Antonio M."/>
            <person name="Oren A."/>
            <person name="Chaudhuri R.R."/>
            <person name="La Ragione R."/>
            <person name="Hildebrand F."/>
            <person name="Pallen M.J."/>
        </authorList>
    </citation>
    <scope>NUCLEOTIDE SEQUENCE</scope>
    <source>
        <strain evidence="2">ChiW13-3771</strain>
    </source>
</reference>
<dbReference type="GO" id="GO:0006351">
    <property type="term" value="P:DNA-templated transcription"/>
    <property type="evidence" value="ECO:0007669"/>
    <property type="project" value="InterPro"/>
</dbReference>
<dbReference type="GO" id="GO:0003677">
    <property type="term" value="F:DNA binding"/>
    <property type="evidence" value="ECO:0007669"/>
    <property type="project" value="InterPro"/>
</dbReference>
<feature type="domain" description="RNA polymerase alpha subunit C-terminal" evidence="1">
    <location>
        <begin position="7"/>
        <end position="52"/>
    </location>
</feature>
<reference evidence="2" key="1">
    <citation type="submission" date="2020-10" db="EMBL/GenBank/DDBJ databases">
        <authorList>
            <person name="Gilroy R."/>
        </authorList>
    </citation>
    <scope>NUCLEOTIDE SEQUENCE</scope>
    <source>
        <strain evidence="2">ChiW13-3771</strain>
    </source>
</reference>